<dbReference type="Proteomes" id="UP000277580">
    <property type="component" value="Unassembled WGS sequence"/>
</dbReference>
<name>A0A3N4KSB9_9PEZI</name>
<proteinExistence type="predicted"/>
<dbReference type="EMBL" id="ML119129">
    <property type="protein sequence ID" value="RPB12299.1"/>
    <property type="molecule type" value="Genomic_DNA"/>
</dbReference>
<dbReference type="AlphaFoldDB" id="A0A3N4KSB9"/>
<sequence length="222" mass="25723">MATHYSDRAAVLRRDYRARRVQNIDPPPGLDRVVSDNIDHAVQTAAFLDFQLHRNMHVDAETKKVIVARVRSGISRKAYDLLNPAPRTDPISVRIINFYLDMWAGFANMVADIRPADFTPRVRQAETFYRKARDVNNHTLSTLQRQLELAEFLDRWCPAYIMSDGNATRGLEGRLKPMWALNRELMAQPMEPQRTRDRVQVVQELGNELYDYSVGLLALWNR</sequence>
<reference evidence="1 2" key="1">
    <citation type="journal article" date="2018" name="Nat. Ecol. Evol.">
        <title>Pezizomycetes genomes reveal the molecular basis of ectomycorrhizal truffle lifestyle.</title>
        <authorList>
            <person name="Murat C."/>
            <person name="Payen T."/>
            <person name="Noel B."/>
            <person name="Kuo A."/>
            <person name="Morin E."/>
            <person name="Chen J."/>
            <person name="Kohler A."/>
            <person name="Krizsan K."/>
            <person name="Balestrini R."/>
            <person name="Da Silva C."/>
            <person name="Montanini B."/>
            <person name="Hainaut M."/>
            <person name="Levati E."/>
            <person name="Barry K.W."/>
            <person name="Belfiori B."/>
            <person name="Cichocki N."/>
            <person name="Clum A."/>
            <person name="Dockter R.B."/>
            <person name="Fauchery L."/>
            <person name="Guy J."/>
            <person name="Iotti M."/>
            <person name="Le Tacon F."/>
            <person name="Lindquist E.A."/>
            <person name="Lipzen A."/>
            <person name="Malagnac F."/>
            <person name="Mello A."/>
            <person name="Molinier V."/>
            <person name="Miyauchi S."/>
            <person name="Poulain J."/>
            <person name="Riccioni C."/>
            <person name="Rubini A."/>
            <person name="Sitrit Y."/>
            <person name="Splivallo R."/>
            <person name="Traeger S."/>
            <person name="Wang M."/>
            <person name="Zifcakova L."/>
            <person name="Wipf D."/>
            <person name="Zambonelli A."/>
            <person name="Paolocci F."/>
            <person name="Nowrousian M."/>
            <person name="Ottonello S."/>
            <person name="Baldrian P."/>
            <person name="Spatafora J.W."/>
            <person name="Henrissat B."/>
            <person name="Nagy L.G."/>
            <person name="Aury J.M."/>
            <person name="Wincker P."/>
            <person name="Grigoriev I.V."/>
            <person name="Bonfante P."/>
            <person name="Martin F.M."/>
        </authorList>
    </citation>
    <scope>NUCLEOTIDE SEQUENCE [LARGE SCALE GENOMIC DNA]</scope>
    <source>
        <strain evidence="1 2">CCBAS932</strain>
    </source>
</reference>
<dbReference type="InParanoid" id="A0A3N4KSB9"/>
<evidence type="ECO:0000313" key="2">
    <source>
        <dbReference type="Proteomes" id="UP000277580"/>
    </source>
</evidence>
<protein>
    <submittedName>
        <fullName evidence="1">Uncharacterized protein</fullName>
    </submittedName>
</protein>
<accession>A0A3N4KSB9</accession>
<gene>
    <name evidence="1" type="ORF">P167DRAFT_545530</name>
</gene>
<keyword evidence="2" id="KW-1185">Reference proteome</keyword>
<dbReference type="OrthoDB" id="5325838at2759"/>
<organism evidence="1 2">
    <name type="scientific">Morchella conica CCBAS932</name>
    <dbReference type="NCBI Taxonomy" id="1392247"/>
    <lineage>
        <taxon>Eukaryota</taxon>
        <taxon>Fungi</taxon>
        <taxon>Dikarya</taxon>
        <taxon>Ascomycota</taxon>
        <taxon>Pezizomycotina</taxon>
        <taxon>Pezizomycetes</taxon>
        <taxon>Pezizales</taxon>
        <taxon>Morchellaceae</taxon>
        <taxon>Morchella</taxon>
    </lineage>
</organism>
<evidence type="ECO:0000313" key="1">
    <source>
        <dbReference type="EMBL" id="RPB12299.1"/>
    </source>
</evidence>